<proteinExistence type="predicted"/>
<accession>A0A6G8RSP3</accession>
<name>A0A6G8RSP3_9GAMM</name>
<dbReference type="PANTHER" id="PTHR35569">
    <property type="entry name" value="CYANAMIDE HYDRATASE DDI2-RELATED"/>
    <property type="match status" value="1"/>
</dbReference>
<dbReference type="Gene3D" id="1.10.3210.10">
    <property type="entry name" value="Hypothetical protein af1432"/>
    <property type="match status" value="1"/>
</dbReference>
<evidence type="ECO:0000313" key="2">
    <source>
        <dbReference type="Proteomes" id="UP000502297"/>
    </source>
</evidence>
<dbReference type="RefSeq" id="WP_166221772.1">
    <property type="nucleotide sequence ID" value="NZ_CP049801.1"/>
</dbReference>
<dbReference type="PANTHER" id="PTHR35569:SF1">
    <property type="entry name" value="CYANAMIDE HYDRATASE DDI2-RELATED"/>
    <property type="match status" value="1"/>
</dbReference>
<dbReference type="InterPro" id="IPR003607">
    <property type="entry name" value="HD/PDEase_dom"/>
</dbReference>
<organism evidence="1 2">
    <name type="scientific">Acinetobacter shaoyimingii</name>
    <dbReference type="NCBI Taxonomy" id="2715164"/>
    <lineage>
        <taxon>Bacteria</taxon>
        <taxon>Pseudomonadati</taxon>
        <taxon>Pseudomonadota</taxon>
        <taxon>Gammaproteobacteria</taxon>
        <taxon>Moraxellales</taxon>
        <taxon>Moraxellaceae</taxon>
        <taxon>Acinetobacter</taxon>
    </lineage>
</organism>
<keyword evidence="2" id="KW-1185">Reference proteome</keyword>
<gene>
    <name evidence="1" type="ORF">G8E00_02535</name>
</gene>
<dbReference type="Proteomes" id="UP000502297">
    <property type="component" value="Chromosome"/>
</dbReference>
<evidence type="ECO:0000313" key="1">
    <source>
        <dbReference type="EMBL" id="QIO04924.1"/>
    </source>
</evidence>
<dbReference type="SUPFAM" id="SSF109604">
    <property type="entry name" value="HD-domain/PDEase-like"/>
    <property type="match status" value="1"/>
</dbReference>
<keyword evidence="1" id="KW-0378">Hydrolase</keyword>
<protein>
    <submittedName>
        <fullName evidence="1">Phosphohydrolase</fullName>
    </submittedName>
</protein>
<sequence>MKQHNLGTFQWMLQTEGKIKFKDKIKLMNKLLVPSLITPIKENIYKNKADKKLDMSLEHIVIPDTKMIEVAVEEIESKANLALINHSWRTYFWGAILGQLQQKNYDPETLLTASLFHDIGLTEAHITSKGCKCFTHESSDQFQLKAQEINFDTHKTTLIKDAICIHMNGFSDESQPSEVSLLQQGATCDVIGEQLHKIPQNLKLNILTKYPRENFNQTFIELIHTESKLNPNSRTAFLKSLGLPLLIHLNPFKS</sequence>
<dbReference type="KEGG" id="asha:G8E00_02535"/>
<dbReference type="GO" id="GO:0016787">
    <property type="term" value="F:hydrolase activity"/>
    <property type="evidence" value="ECO:0007669"/>
    <property type="project" value="UniProtKB-KW"/>
</dbReference>
<dbReference type="CDD" id="cd00077">
    <property type="entry name" value="HDc"/>
    <property type="match status" value="1"/>
</dbReference>
<dbReference type="AlphaFoldDB" id="A0A6G8RSP3"/>
<dbReference type="EMBL" id="CP049801">
    <property type="protein sequence ID" value="QIO04924.1"/>
    <property type="molecule type" value="Genomic_DNA"/>
</dbReference>
<reference evidence="1 2" key="1">
    <citation type="submission" date="2020-03" db="EMBL/GenBank/DDBJ databases">
        <authorList>
            <person name="Zhu W."/>
        </authorList>
    </citation>
    <scope>NUCLEOTIDE SEQUENCE [LARGE SCALE GENOMIC DNA]</scope>
    <source>
        <strain evidence="1 2">323-1</strain>
    </source>
</reference>